<accession>A0A7J0FPL9</accession>
<dbReference type="EMBL" id="BJWL01000013">
    <property type="protein sequence ID" value="GFY99887.1"/>
    <property type="molecule type" value="Genomic_DNA"/>
</dbReference>
<evidence type="ECO:0000256" key="1">
    <source>
        <dbReference type="SAM" id="MobiDB-lite"/>
    </source>
</evidence>
<comment type="caution">
    <text evidence="2">The sequence shown here is derived from an EMBL/GenBank/DDBJ whole genome shotgun (WGS) entry which is preliminary data.</text>
</comment>
<organism evidence="2 3">
    <name type="scientific">Actinidia rufa</name>
    <dbReference type="NCBI Taxonomy" id="165716"/>
    <lineage>
        <taxon>Eukaryota</taxon>
        <taxon>Viridiplantae</taxon>
        <taxon>Streptophyta</taxon>
        <taxon>Embryophyta</taxon>
        <taxon>Tracheophyta</taxon>
        <taxon>Spermatophyta</taxon>
        <taxon>Magnoliopsida</taxon>
        <taxon>eudicotyledons</taxon>
        <taxon>Gunneridae</taxon>
        <taxon>Pentapetalae</taxon>
        <taxon>asterids</taxon>
        <taxon>Ericales</taxon>
        <taxon>Actinidiaceae</taxon>
        <taxon>Actinidia</taxon>
    </lineage>
</organism>
<name>A0A7J0FPL9_9ERIC</name>
<feature type="region of interest" description="Disordered" evidence="1">
    <location>
        <begin position="1"/>
        <end position="26"/>
    </location>
</feature>
<protein>
    <submittedName>
        <fullName evidence="2">Histone H2A protein 9</fullName>
    </submittedName>
</protein>
<keyword evidence="3" id="KW-1185">Reference proteome</keyword>
<evidence type="ECO:0000313" key="2">
    <source>
        <dbReference type="EMBL" id="GFY99887.1"/>
    </source>
</evidence>
<evidence type="ECO:0000313" key="3">
    <source>
        <dbReference type="Proteomes" id="UP000585474"/>
    </source>
</evidence>
<dbReference type="AlphaFoldDB" id="A0A7J0FPL9"/>
<proteinExistence type="predicted"/>
<gene>
    <name evidence="2" type="ORF">Acr_13g0012870</name>
</gene>
<reference evidence="2 3" key="1">
    <citation type="submission" date="2019-07" db="EMBL/GenBank/DDBJ databases">
        <title>De Novo Assembly of kiwifruit Actinidia rufa.</title>
        <authorList>
            <person name="Sugita-Konishi S."/>
            <person name="Sato K."/>
            <person name="Mori E."/>
            <person name="Abe Y."/>
            <person name="Kisaki G."/>
            <person name="Hamano K."/>
            <person name="Suezawa K."/>
            <person name="Otani M."/>
            <person name="Fukuda T."/>
            <person name="Manabe T."/>
            <person name="Gomi K."/>
            <person name="Tabuchi M."/>
            <person name="Akimitsu K."/>
            <person name="Kataoka I."/>
        </authorList>
    </citation>
    <scope>NUCLEOTIDE SEQUENCE [LARGE SCALE GENOMIC DNA]</scope>
    <source>
        <strain evidence="3">cv. Fuchu</strain>
    </source>
</reference>
<dbReference type="Proteomes" id="UP000585474">
    <property type="component" value="Unassembled WGS sequence"/>
</dbReference>
<sequence>MSGKGAKGLIMGKTPSAKDRDKKKPISCSSCSGLQAGEALLKYIELSNAEESFKKQKSRVQWLRDVQRVIVNFENLLGTKFAQRRVVQYNMQDLIISGLKSMFPRWAFVQWCLRRLATKDRLQA</sequence>